<evidence type="ECO:0000256" key="8">
    <source>
        <dbReference type="ARBA" id="ARBA00023136"/>
    </source>
</evidence>
<keyword evidence="4 11" id="KW-0812">Transmembrane</keyword>
<comment type="subcellular location">
    <subcellularLocation>
        <location evidence="1">Membrane</location>
        <topology evidence="1">Single-pass type I membrane protein</topology>
    </subcellularLocation>
</comment>
<dbReference type="Proteomes" id="UP000594261">
    <property type="component" value="Chromosome 2"/>
</dbReference>
<dbReference type="InParanoid" id="A0A7N2KY68"/>
<dbReference type="AlphaFoldDB" id="A0A7N2KY68"/>
<dbReference type="FunFam" id="3.80.10.10:FF:000111">
    <property type="entry name" value="LRR receptor-like serine/threonine-protein kinase ERECTA"/>
    <property type="match status" value="1"/>
</dbReference>
<dbReference type="GO" id="GO:0016020">
    <property type="term" value="C:membrane"/>
    <property type="evidence" value="ECO:0007669"/>
    <property type="project" value="UniProtKB-SubCell"/>
</dbReference>
<evidence type="ECO:0000256" key="12">
    <source>
        <dbReference type="SAM" id="SignalP"/>
    </source>
</evidence>
<keyword evidence="9" id="KW-0675">Receptor</keyword>
<dbReference type="SUPFAM" id="SSF52047">
    <property type="entry name" value="RNI-like"/>
    <property type="match status" value="1"/>
</dbReference>
<evidence type="ECO:0000256" key="7">
    <source>
        <dbReference type="ARBA" id="ARBA00022989"/>
    </source>
</evidence>
<evidence type="ECO:0000256" key="10">
    <source>
        <dbReference type="ARBA" id="ARBA00023180"/>
    </source>
</evidence>
<feature type="signal peptide" evidence="12">
    <location>
        <begin position="1"/>
        <end position="28"/>
    </location>
</feature>
<evidence type="ECO:0000256" key="4">
    <source>
        <dbReference type="ARBA" id="ARBA00022692"/>
    </source>
</evidence>
<dbReference type="Pfam" id="PF00560">
    <property type="entry name" value="LRR_1"/>
    <property type="match status" value="3"/>
</dbReference>
<evidence type="ECO:0000256" key="9">
    <source>
        <dbReference type="ARBA" id="ARBA00023170"/>
    </source>
</evidence>
<dbReference type="InterPro" id="IPR001611">
    <property type="entry name" value="Leu-rich_rpt"/>
</dbReference>
<evidence type="ECO:0000259" key="13">
    <source>
        <dbReference type="Pfam" id="PF08263"/>
    </source>
</evidence>
<reference evidence="15" key="1">
    <citation type="journal article" date="2016" name="G3 (Bethesda)">
        <title>First Draft Assembly and Annotation of the Genome of a California Endemic Oak Quercus lobata Nee (Fagaceae).</title>
        <authorList>
            <person name="Sork V.L."/>
            <person name="Fitz-Gibbon S.T."/>
            <person name="Puiu D."/>
            <person name="Crepeau M."/>
            <person name="Gugger P.F."/>
            <person name="Sherman R."/>
            <person name="Stevens K."/>
            <person name="Langley C.H."/>
            <person name="Pellegrini M."/>
            <person name="Salzberg S.L."/>
        </authorList>
    </citation>
    <scope>NUCLEOTIDE SEQUENCE [LARGE SCALE GENOMIC DNA]</scope>
    <source>
        <strain evidence="15">cv. SW786</strain>
    </source>
</reference>
<keyword evidence="6" id="KW-0677">Repeat</keyword>
<dbReference type="Gramene" id="QL02p063252:mrna">
    <property type="protein sequence ID" value="QL02p063252:mrna"/>
    <property type="gene ID" value="QL02p063252"/>
</dbReference>
<dbReference type="InterPro" id="IPR046956">
    <property type="entry name" value="RLP23-like"/>
</dbReference>
<keyword evidence="7 11" id="KW-1133">Transmembrane helix</keyword>
<keyword evidence="8 11" id="KW-0472">Membrane</keyword>
<dbReference type="PRINTS" id="PR00019">
    <property type="entry name" value="LEURICHRPT"/>
</dbReference>
<feature type="domain" description="Leucine-rich repeat-containing N-terminal plant-type" evidence="13">
    <location>
        <begin position="43"/>
        <end position="83"/>
    </location>
</feature>
<dbReference type="Pfam" id="PF13855">
    <property type="entry name" value="LRR_8"/>
    <property type="match status" value="2"/>
</dbReference>
<evidence type="ECO:0000256" key="2">
    <source>
        <dbReference type="ARBA" id="ARBA00009592"/>
    </source>
</evidence>
<dbReference type="PANTHER" id="PTHR48063:SF101">
    <property type="entry name" value="LRR RECEPTOR-LIKE SERINE_THREONINE-PROTEIN KINASE FLS2"/>
    <property type="match status" value="1"/>
</dbReference>
<dbReference type="SUPFAM" id="SSF52058">
    <property type="entry name" value="L domain-like"/>
    <property type="match status" value="1"/>
</dbReference>
<evidence type="ECO:0000313" key="14">
    <source>
        <dbReference type="EnsemblPlants" id="QL02p063252:mrna"/>
    </source>
</evidence>
<keyword evidence="15" id="KW-1185">Reference proteome</keyword>
<dbReference type="InterPro" id="IPR013210">
    <property type="entry name" value="LRR_N_plant-typ"/>
</dbReference>
<protein>
    <recommendedName>
        <fullName evidence="13">Leucine-rich repeat-containing N-terminal plant-type domain-containing protein</fullName>
    </recommendedName>
</protein>
<dbReference type="InterPro" id="IPR032675">
    <property type="entry name" value="LRR_dom_sf"/>
</dbReference>
<feature type="chain" id="PRO_5029461183" description="Leucine-rich repeat-containing N-terminal plant-type domain-containing protein" evidence="12">
    <location>
        <begin position="29"/>
        <end position="694"/>
    </location>
</feature>
<dbReference type="Gene3D" id="3.80.10.10">
    <property type="entry name" value="Ribonuclease Inhibitor"/>
    <property type="match status" value="2"/>
</dbReference>
<organism evidence="14 15">
    <name type="scientific">Quercus lobata</name>
    <name type="common">Valley oak</name>
    <dbReference type="NCBI Taxonomy" id="97700"/>
    <lineage>
        <taxon>Eukaryota</taxon>
        <taxon>Viridiplantae</taxon>
        <taxon>Streptophyta</taxon>
        <taxon>Embryophyta</taxon>
        <taxon>Tracheophyta</taxon>
        <taxon>Spermatophyta</taxon>
        <taxon>Magnoliopsida</taxon>
        <taxon>eudicotyledons</taxon>
        <taxon>Gunneridae</taxon>
        <taxon>Pentapetalae</taxon>
        <taxon>rosids</taxon>
        <taxon>fabids</taxon>
        <taxon>Fagales</taxon>
        <taxon>Fagaceae</taxon>
        <taxon>Quercus</taxon>
    </lineage>
</organism>
<evidence type="ECO:0000256" key="1">
    <source>
        <dbReference type="ARBA" id="ARBA00004479"/>
    </source>
</evidence>
<accession>A0A7N2KY68</accession>
<evidence type="ECO:0000256" key="5">
    <source>
        <dbReference type="ARBA" id="ARBA00022729"/>
    </source>
</evidence>
<evidence type="ECO:0000256" key="6">
    <source>
        <dbReference type="ARBA" id="ARBA00022737"/>
    </source>
</evidence>
<sequence>MTFIMGGRSLKLLCAIFTLLLHLKPTLGVISGVGDGNMWCIERERQALLEFKKCLIDDNNRLSSWGTEYAKKNCCNWEGVLCSNQTGHILQLDLGASVDKPTLRGKISPSLIELHHLSYLDLSYNDFNQSQFPKFITLLSNLKYLYLTDVNLRGQIPSQLGNLSRLQSLGLGGNYLKIAENLDWLSPLVSIEYLGLDSVNLSVANNWLKVVAGLPKLSGLSLRDCDLPLITPSSLLHVNSSKSLTHLDLSFNPHMTSSIFPWLFNSSTKLAYLYLSSNQLNGSIPNAFGSMNSLEELFLDDNQLEGGIPKSFEDICTLKTLGLYENHLNGQVLEFFKNLKGCLKDSLEDLYLDSNQIEGFDWVPPFQLHDLFLRSCKLGPDFPNWIKTQRNLHFLDISSSRISNTIPTSFWDMLNLSQNNISGTIPQCLNNLTAMAHKVSDFSDNFFWNGTVYEIFGPEGRMNRSGILGAVSSVDSVNVIVGWKGNVYEYGKNFGEMRSIDLANNKLTGKIPDEICSLIELKALNLSGNMLTGMIPQNIGQLEQLESLDLSRNRLFGSLPASMVALHYLGYLNLSYNEFSGRIPTSTQLQSFDSDRFIGNLGLCGPLLIEKCPEDVTSNTNRSENYQEDGDEFWRCLYIGTGLGFIVGFWGVSGSLMLNRSWRHSYFLLMTNLKDWLYVTIVLHTTRLQKMFHS</sequence>
<proteinExistence type="inferred from homology"/>
<name>A0A7N2KY68_QUELO</name>
<dbReference type="OMA" id="WISEECC"/>
<keyword evidence="5 12" id="KW-0732">Signal</keyword>
<evidence type="ECO:0000313" key="15">
    <source>
        <dbReference type="Proteomes" id="UP000594261"/>
    </source>
</evidence>
<dbReference type="PANTHER" id="PTHR48063">
    <property type="entry name" value="LRR RECEPTOR-LIKE KINASE"/>
    <property type="match status" value="1"/>
</dbReference>
<reference evidence="14" key="2">
    <citation type="submission" date="2021-01" db="UniProtKB">
        <authorList>
            <consortium name="EnsemblPlants"/>
        </authorList>
    </citation>
    <scope>IDENTIFICATION</scope>
</reference>
<feature type="transmembrane region" description="Helical" evidence="11">
    <location>
        <begin position="637"/>
        <end position="658"/>
    </location>
</feature>
<dbReference type="Pfam" id="PF08263">
    <property type="entry name" value="LRRNT_2"/>
    <property type="match status" value="1"/>
</dbReference>
<dbReference type="Pfam" id="PF13516">
    <property type="entry name" value="LRR_6"/>
    <property type="match status" value="1"/>
</dbReference>
<keyword evidence="3" id="KW-0433">Leucine-rich repeat</keyword>
<evidence type="ECO:0000256" key="3">
    <source>
        <dbReference type="ARBA" id="ARBA00022614"/>
    </source>
</evidence>
<comment type="similarity">
    <text evidence="2">Belongs to the RLP family.</text>
</comment>
<dbReference type="EnsemblPlants" id="QL02p063252:mrna">
    <property type="protein sequence ID" value="QL02p063252:mrna"/>
    <property type="gene ID" value="QL02p063252"/>
</dbReference>
<evidence type="ECO:0000256" key="11">
    <source>
        <dbReference type="SAM" id="Phobius"/>
    </source>
</evidence>
<keyword evidence="10" id="KW-0325">Glycoprotein</keyword>
<dbReference type="FunFam" id="3.80.10.10:FF:000041">
    <property type="entry name" value="LRR receptor-like serine/threonine-protein kinase ERECTA"/>
    <property type="match status" value="1"/>
</dbReference>